<dbReference type="EMBL" id="UXUI01000527">
    <property type="protein sequence ID" value="VDD85260.1"/>
    <property type="molecule type" value="Genomic_DNA"/>
</dbReference>
<accession>A0A0N4UTI8</accession>
<evidence type="ECO:0000313" key="4">
    <source>
        <dbReference type="EMBL" id="VDD85260.1"/>
    </source>
</evidence>
<name>A0A0N4UTI8_ENTVE</name>
<dbReference type="PANTHER" id="PTHR12289">
    <property type="entry name" value="METAXIN RELATED"/>
    <property type="match status" value="1"/>
</dbReference>
<keyword evidence="5" id="KW-1185">Reference proteome</keyword>
<reference evidence="6" key="1">
    <citation type="submission" date="2017-02" db="UniProtKB">
        <authorList>
            <consortium name="WormBaseParasite"/>
        </authorList>
    </citation>
    <scope>IDENTIFICATION</scope>
</reference>
<keyword evidence="2" id="KW-1133">Transmembrane helix</keyword>
<evidence type="ECO:0000259" key="3">
    <source>
        <dbReference type="Pfam" id="PF17172"/>
    </source>
</evidence>
<dbReference type="InterPro" id="IPR036249">
    <property type="entry name" value="Thioredoxin-like_sf"/>
</dbReference>
<sequence>MIYCRIYSALSATLLKMLQFLLYILAAIGILLIVRLILAKCFQFFFHYPTVFRKLHDENWEQDVVYLHQFHKSPVAPNLSPFCLKVESWLRANKLRYKAIVNLFYFQVCSTWLARSREGLLPFIEINGKQLADSQLIISHLQDHFKLHDDLTTKDRGIARAVDRMIEGSTFYSLLYSKAYENTHNLTDKKVSGVRLPSFILRIFAFLARIKIHGRLIENGVARHSRDDVIAILKKDLEAVNNLLEDKTYMFGEKMTLVSQLFEFVTLLNGHCILYKLR</sequence>
<dbReference type="InterPro" id="IPR050931">
    <property type="entry name" value="Mito_Protein_Transport_Metaxin"/>
</dbReference>
<gene>
    <name evidence="4" type="ORF">EVEC_LOCUS403</name>
</gene>
<evidence type="ECO:0000313" key="5">
    <source>
        <dbReference type="Proteomes" id="UP000274131"/>
    </source>
</evidence>
<dbReference type="Gene3D" id="3.40.30.10">
    <property type="entry name" value="Glutaredoxin"/>
    <property type="match status" value="1"/>
</dbReference>
<dbReference type="SUPFAM" id="SSF52833">
    <property type="entry name" value="Thioredoxin-like"/>
    <property type="match status" value="1"/>
</dbReference>
<evidence type="ECO:0000256" key="2">
    <source>
        <dbReference type="SAM" id="Phobius"/>
    </source>
</evidence>
<dbReference type="WBParaSite" id="EVEC_0000060001-mRNA-1">
    <property type="protein sequence ID" value="EVEC_0000060001-mRNA-1"/>
    <property type="gene ID" value="EVEC_0000060001"/>
</dbReference>
<organism evidence="6">
    <name type="scientific">Enterobius vermicularis</name>
    <name type="common">Human pinworm</name>
    <dbReference type="NCBI Taxonomy" id="51028"/>
    <lineage>
        <taxon>Eukaryota</taxon>
        <taxon>Metazoa</taxon>
        <taxon>Ecdysozoa</taxon>
        <taxon>Nematoda</taxon>
        <taxon>Chromadorea</taxon>
        <taxon>Rhabditida</taxon>
        <taxon>Spirurina</taxon>
        <taxon>Oxyuridomorpha</taxon>
        <taxon>Oxyuroidea</taxon>
        <taxon>Oxyuridae</taxon>
        <taxon>Enterobius</taxon>
    </lineage>
</organism>
<proteinExistence type="inferred from homology"/>
<feature type="transmembrane region" description="Helical" evidence="2">
    <location>
        <begin position="20"/>
        <end position="38"/>
    </location>
</feature>
<evidence type="ECO:0000256" key="1">
    <source>
        <dbReference type="ARBA" id="ARBA00006475"/>
    </source>
</evidence>
<dbReference type="OrthoDB" id="5809458at2759"/>
<dbReference type="SFLD" id="SFLDG01200">
    <property type="entry name" value="SUF1.1"/>
    <property type="match status" value="1"/>
</dbReference>
<dbReference type="PANTHER" id="PTHR12289:SF32">
    <property type="entry name" value="GST_C_6 DOMAIN-CONTAINING PROTEIN"/>
    <property type="match status" value="1"/>
</dbReference>
<dbReference type="InterPro" id="IPR040079">
    <property type="entry name" value="Glutathione_S-Trfase"/>
</dbReference>
<dbReference type="InterPro" id="IPR026928">
    <property type="entry name" value="FAX/IsoI-like"/>
</dbReference>
<reference evidence="4 5" key="2">
    <citation type="submission" date="2018-10" db="EMBL/GenBank/DDBJ databases">
        <authorList>
            <consortium name="Pathogen Informatics"/>
        </authorList>
    </citation>
    <scope>NUCLEOTIDE SEQUENCE [LARGE SCALE GENOMIC DNA]</scope>
</reference>
<feature type="domain" description="Thioredoxin-like fold" evidence="3">
    <location>
        <begin position="81"/>
        <end position="179"/>
    </location>
</feature>
<dbReference type="Pfam" id="PF17172">
    <property type="entry name" value="GST_N_4"/>
    <property type="match status" value="1"/>
</dbReference>
<keyword evidence="2" id="KW-0472">Membrane</keyword>
<dbReference type="GO" id="GO:0005737">
    <property type="term" value="C:cytoplasm"/>
    <property type="evidence" value="ECO:0007669"/>
    <property type="project" value="TreeGrafter"/>
</dbReference>
<keyword evidence="2" id="KW-0812">Transmembrane</keyword>
<dbReference type="Proteomes" id="UP000274131">
    <property type="component" value="Unassembled WGS sequence"/>
</dbReference>
<dbReference type="SFLD" id="SFLDG01180">
    <property type="entry name" value="SUF1"/>
    <property type="match status" value="1"/>
</dbReference>
<dbReference type="InterPro" id="IPR012336">
    <property type="entry name" value="Thioredoxin-like_fold"/>
</dbReference>
<protein>
    <submittedName>
        <fullName evidence="6">Thioredoxin-like_fold domain-containing protein</fullName>
    </submittedName>
</protein>
<evidence type="ECO:0000313" key="6">
    <source>
        <dbReference type="WBParaSite" id="EVEC_0000060001-mRNA-1"/>
    </source>
</evidence>
<comment type="similarity">
    <text evidence="1">Belongs to the FAX family.</text>
</comment>
<dbReference type="CDD" id="cd03080">
    <property type="entry name" value="GST_N_Metaxin_like"/>
    <property type="match status" value="1"/>
</dbReference>
<dbReference type="SFLD" id="SFLDS00019">
    <property type="entry name" value="Glutathione_Transferase_(cytos"/>
    <property type="match status" value="1"/>
</dbReference>
<dbReference type="AlphaFoldDB" id="A0A0N4UTI8"/>